<gene>
    <name evidence="2" type="primary">ORF154841</name>
    <name evidence="3" type="synonym">ORF154861</name>
</gene>
<dbReference type="EMBL" id="HACG01039767">
    <property type="protein sequence ID" value="CEK86632.1"/>
    <property type="molecule type" value="Transcribed_RNA"/>
</dbReference>
<dbReference type="AlphaFoldDB" id="A0A0B7B174"/>
<organism evidence="2">
    <name type="scientific">Arion vulgaris</name>
    <dbReference type="NCBI Taxonomy" id="1028688"/>
    <lineage>
        <taxon>Eukaryota</taxon>
        <taxon>Metazoa</taxon>
        <taxon>Spiralia</taxon>
        <taxon>Lophotrochozoa</taxon>
        <taxon>Mollusca</taxon>
        <taxon>Gastropoda</taxon>
        <taxon>Heterobranchia</taxon>
        <taxon>Euthyneura</taxon>
        <taxon>Panpulmonata</taxon>
        <taxon>Eupulmonata</taxon>
        <taxon>Stylommatophora</taxon>
        <taxon>Helicina</taxon>
        <taxon>Arionoidea</taxon>
        <taxon>Arionidae</taxon>
        <taxon>Arion</taxon>
    </lineage>
</organism>
<evidence type="ECO:0000313" key="2">
    <source>
        <dbReference type="EMBL" id="CEK86632.1"/>
    </source>
</evidence>
<sequence length="81" mass="9149">MIENRQNGTCWSSRLGTGQRLPTHYCKRYSVMEMETGDIFVSYGEGSKVTHATDFVKEEDQDLKGTKGNKKKNCGKELEGN</sequence>
<evidence type="ECO:0000256" key="1">
    <source>
        <dbReference type="SAM" id="MobiDB-lite"/>
    </source>
</evidence>
<evidence type="ECO:0000313" key="3">
    <source>
        <dbReference type="EMBL" id="CEK86635.1"/>
    </source>
</evidence>
<proteinExistence type="predicted"/>
<name>A0A0B7B174_9EUPU</name>
<feature type="region of interest" description="Disordered" evidence="1">
    <location>
        <begin position="59"/>
        <end position="81"/>
    </location>
</feature>
<protein>
    <submittedName>
        <fullName evidence="2">Uncharacterized protein</fullName>
    </submittedName>
</protein>
<accession>A0A0B7B174</accession>
<dbReference type="EMBL" id="HACG01039770">
    <property type="protein sequence ID" value="CEK86635.1"/>
    <property type="molecule type" value="Transcribed_RNA"/>
</dbReference>
<reference evidence="2" key="1">
    <citation type="submission" date="2014-12" db="EMBL/GenBank/DDBJ databases">
        <title>Insight into the proteome of Arion vulgaris.</title>
        <authorList>
            <person name="Aradska J."/>
            <person name="Bulat T."/>
            <person name="Smidak R."/>
            <person name="Sarate P."/>
            <person name="Gangsoo J."/>
            <person name="Sialana F."/>
            <person name="Bilban M."/>
            <person name="Lubec G."/>
        </authorList>
    </citation>
    <scope>NUCLEOTIDE SEQUENCE</scope>
    <source>
        <tissue evidence="2">Skin</tissue>
    </source>
</reference>